<evidence type="ECO:0000313" key="2">
    <source>
        <dbReference type="EMBL" id="KAK3551623.1"/>
    </source>
</evidence>
<accession>A0AAE0RDJ3</accession>
<dbReference type="EMBL" id="JAUCMX010000003">
    <property type="protein sequence ID" value="KAK3551623.1"/>
    <property type="molecule type" value="Genomic_DNA"/>
</dbReference>
<protein>
    <recommendedName>
        <fullName evidence="1">INPP5B PH domain-containing protein</fullName>
    </recommendedName>
</protein>
<name>A0AAE0RDJ3_9TELE</name>
<reference evidence="2" key="1">
    <citation type="submission" date="2023-06" db="EMBL/GenBank/DDBJ databases">
        <title>Male Hemibagrus guttatus genome.</title>
        <authorList>
            <person name="Bian C."/>
        </authorList>
    </citation>
    <scope>NUCLEOTIDE SEQUENCE</scope>
    <source>
        <strain evidence="2">Male_cb2023</strain>
        <tissue evidence="2">Muscle</tissue>
    </source>
</reference>
<feature type="domain" description="INPP5B PH" evidence="1">
    <location>
        <begin position="21"/>
        <end position="148"/>
    </location>
</feature>
<keyword evidence="3" id="KW-1185">Reference proteome</keyword>
<sequence>FYFLEHFYIVTLTMSLTSCFTQAVQCLLLLRNGTESRLLGLVECSKEHALFLFSHRRMAITGSDVTLQEIIPISYDFSVVEVSSPDELAVVGADTRVRVTFLNEEMELKLPFGSHTRLFLTEVNRAWCDVCEQYPSSPKFAWLNKYQKNFKEPGSLTPSATRKIKKRGK</sequence>
<dbReference type="Pfam" id="PF16776">
    <property type="entry name" value="INPP5B_PH"/>
    <property type="match status" value="1"/>
</dbReference>
<dbReference type="InterPro" id="IPR031896">
    <property type="entry name" value="INPP5B_PH_dom"/>
</dbReference>
<dbReference type="Gene3D" id="2.30.29.110">
    <property type="match status" value="1"/>
</dbReference>
<comment type="caution">
    <text evidence="2">The sequence shown here is derived from an EMBL/GenBank/DDBJ whole genome shotgun (WGS) entry which is preliminary data.</text>
</comment>
<dbReference type="Proteomes" id="UP001274896">
    <property type="component" value="Unassembled WGS sequence"/>
</dbReference>
<organism evidence="2 3">
    <name type="scientific">Hemibagrus guttatus</name>
    <dbReference type="NCBI Taxonomy" id="175788"/>
    <lineage>
        <taxon>Eukaryota</taxon>
        <taxon>Metazoa</taxon>
        <taxon>Chordata</taxon>
        <taxon>Craniata</taxon>
        <taxon>Vertebrata</taxon>
        <taxon>Euteleostomi</taxon>
        <taxon>Actinopterygii</taxon>
        <taxon>Neopterygii</taxon>
        <taxon>Teleostei</taxon>
        <taxon>Ostariophysi</taxon>
        <taxon>Siluriformes</taxon>
        <taxon>Bagridae</taxon>
        <taxon>Hemibagrus</taxon>
    </lineage>
</organism>
<dbReference type="AlphaFoldDB" id="A0AAE0RDJ3"/>
<feature type="non-terminal residue" evidence="2">
    <location>
        <position position="1"/>
    </location>
</feature>
<gene>
    <name evidence="2" type="ORF">QTP70_020832</name>
</gene>
<evidence type="ECO:0000259" key="1">
    <source>
        <dbReference type="Pfam" id="PF16776"/>
    </source>
</evidence>
<evidence type="ECO:0000313" key="3">
    <source>
        <dbReference type="Proteomes" id="UP001274896"/>
    </source>
</evidence>
<proteinExistence type="predicted"/>